<dbReference type="EMBL" id="REFJ01000003">
    <property type="protein sequence ID" value="RMA80141.1"/>
    <property type="molecule type" value="Genomic_DNA"/>
</dbReference>
<keyword evidence="1" id="KW-0812">Transmembrane</keyword>
<comment type="caution">
    <text evidence="2">The sequence shown here is derived from an EMBL/GenBank/DDBJ whole genome shotgun (WGS) entry which is preliminary data.</text>
</comment>
<dbReference type="Proteomes" id="UP000267187">
    <property type="component" value="Unassembled WGS sequence"/>
</dbReference>
<accession>A0A3M0A4P8</accession>
<feature type="transmembrane region" description="Helical" evidence="1">
    <location>
        <begin position="62"/>
        <end position="81"/>
    </location>
</feature>
<sequence>MPLSAMGIFHTLVGLIAIITAVQQIWTHKQILAKTSSGKIYLAATVLTAVSALTIFKHGGFNTAHALAILTLAATVTGVILESTKWFGGWNKYLRNICYTATLLFHALPTATEILTRFPMDAPVVSSLQDPLLQKVFLVILVVWLIGLVSQLVWLKTKAK</sequence>
<evidence type="ECO:0000313" key="2">
    <source>
        <dbReference type="EMBL" id="RMA80141.1"/>
    </source>
</evidence>
<keyword evidence="1" id="KW-1133">Transmembrane helix</keyword>
<keyword evidence="1" id="KW-0472">Membrane</keyword>
<feature type="transmembrane region" description="Helical" evidence="1">
    <location>
        <begin position="38"/>
        <end position="56"/>
    </location>
</feature>
<dbReference type="RefSeq" id="WP_121876821.1">
    <property type="nucleotide sequence ID" value="NZ_REFJ01000003.1"/>
</dbReference>
<organism evidence="2 3">
    <name type="scientific">Umboniibacter marinipuniceus</name>
    <dbReference type="NCBI Taxonomy" id="569599"/>
    <lineage>
        <taxon>Bacteria</taxon>
        <taxon>Pseudomonadati</taxon>
        <taxon>Pseudomonadota</taxon>
        <taxon>Gammaproteobacteria</taxon>
        <taxon>Cellvibrionales</taxon>
        <taxon>Cellvibrionaceae</taxon>
        <taxon>Umboniibacter</taxon>
    </lineage>
</organism>
<name>A0A3M0A4P8_9GAMM</name>
<protein>
    <recommendedName>
        <fullName evidence="4">DUF2306 domain-containing protein</fullName>
    </recommendedName>
</protein>
<dbReference type="OrthoDB" id="6196651at2"/>
<feature type="transmembrane region" description="Helical" evidence="1">
    <location>
        <begin position="132"/>
        <end position="155"/>
    </location>
</feature>
<gene>
    <name evidence="2" type="ORF">DFR27_1504</name>
</gene>
<feature type="transmembrane region" description="Helical" evidence="1">
    <location>
        <begin position="6"/>
        <end position="26"/>
    </location>
</feature>
<reference evidence="2 3" key="1">
    <citation type="submission" date="2018-10" db="EMBL/GenBank/DDBJ databases">
        <title>Genomic Encyclopedia of Type Strains, Phase IV (KMG-IV): sequencing the most valuable type-strain genomes for metagenomic binning, comparative biology and taxonomic classification.</title>
        <authorList>
            <person name="Goeker M."/>
        </authorList>
    </citation>
    <scope>NUCLEOTIDE SEQUENCE [LARGE SCALE GENOMIC DNA]</scope>
    <source>
        <strain evidence="2 3">DSM 25080</strain>
    </source>
</reference>
<evidence type="ECO:0008006" key="4">
    <source>
        <dbReference type="Google" id="ProtNLM"/>
    </source>
</evidence>
<dbReference type="AlphaFoldDB" id="A0A3M0A4P8"/>
<feature type="transmembrane region" description="Helical" evidence="1">
    <location>
        <begin position="93"/>
        <end position="112"/>
    </location>
</feature>
<proteinExistence type="predicted"/>
<evidence type="ECO:0000256" key="1">
    <source>
        <dbReference type="SAM" id="Phobius"/>
    </source>
</evidence>
<keyword evidence="3" id="KW-1185">Reference proteome</keyword>
<evidence type="ECO:0000313" key="3">
    <source>
        <dbReference type="Proteomes" id="UP000267187"/>
    </source>
</evidence>